<dbReference type="Pfam" id="PF00501">
    <property type="entry name" value="AMP-binding"/>
    <property type="match status" value="1"/>
</dbReference>
<dbReference type="InterPro" id="IPR000873">
    <property type="entry name" value="AMP-dep_synth/lig_dom"/>
</dbReference>
<accession>M5RR33</accession>
<gene>
    <name evidence="5" type="ORF">RMSM_05239</name>
</gene>
<dbReference type="AlphaFoldDB" id="M5RR33"/>
<evidence type="ECO:0000313" key="6">
    <source>
        <dbReference type="Proteomes" id="UP000011991"/>
    </source>
</evidence>
<dbReference type="RefSeq" id="WP_008702657.1">
    <property type="nucleotide sequence ID" value="NZ_ANOG01000741.1"/>
</dbReference>
<dbReference type="SUPFAM" id="SSF56801">
    <property type="entry name" value="Acetyl-CoA synthetase-like"/>
    <property type="match status" value="1"/>
</dbReference>
<name>M5RR33_9BACT</name>
<dbReference type="PANTHER" id="PTHR24095:SF14">
    <property type="entry name" value="ACETYL-COENZYME A SYNTHETASE 1"/>
    <property type="match status" value="1"/>
</dbReference>
<dbReference type="Pfam" id="PF16177">
    <property type="entry name" value="ACAS_N"/>
    <property type="match status" value="1"/>
</dbReference>
<evidence type="ECO:0000256" key="1">
    <source>
        <dbReference type="ARBA" id="ARBA00006432"/>
    </source>
</evidence>
<dbReference type="GO" id="GO:0005829">
    <property type="term" value="C:cytosol"/>
    <property type="evidence" value="ECO:0007669"/>
    <property type="project" value="TreeGrafter"/>
</dbReference>
<reference evidence="5 6" key="1">
    <citation type="journal article" date="2013" name="Mar. Genomics">
        <title>Expression of sulfatases in Rhodopirellula baltica and the diversity of sulfatases in the genus Rhodopirellula.</title>
        <authorList>
            <person name="Wegner C.E."/>
            <person name="Richter-Heitmann T."/>
            <person name="Klindworth A."/>
            <person name="Klockow C."/>
            <person name="Richter M."/>
            <person name="Achstetter T."/>
            <person name="Glockner F.O."/>
            <person name="Harder J."/>
        </authorList>
    </citation>
    <scope>NUCLEOTIDE SEQUENCE [LARGE SCALE GENOMIC DNA]</scope>
    <source>
        <strain evidence="5 6">SM1</strain>
    </source>
</reference>
<keyword evidence="6" id="KW-1185">Reference proteome</keyword>
<feature type="domain" description="Acetyl-coenzyme A synthetase N-terminal" evidence="4">
    <location>
        <begin position="37"/>
        <end position="91"/>
    </location>
</feature>
<evidence type="ECO:0000259" key="4">
    <source>
        <dbReference type="Pfam" id="PF16177"/>
    </source>
</evidence>
<dbReference type="Gene3D" id="3.40.50.12780">
    <property type="entry name" value="N-terminal domain of ligase-like"/>
    <property type="match status" value="1"/>
</dbReference>
<dbReference type="GO" id="GO:0006085">
    <property type="term" value="P:acetyl-CoA biosynthetic process"/>
    <property type="evidence" value="ECO:0007669"/>
    <property type="project" value="TreeGrafter"/>
</dbReference>
<sequence>MTKSPSGQIDHVLTEDRLFPPPAEFTQKAVFSTTDQYQEMYKRAAESPDEFWREEALEHLHWFEPFDEVCKWNPPHAEWFVGGKTNASYNCLDRHIDAGRGDRAAIIWEGEPGDTRTLSYSELRREVCKCAEGLKQLGVGVGDVVSIYMPMTPELAIAMLACARIGAVHSVIFAGFSAESIVDRNNDAGAKLMITADGLYRRGKILPLKKTVDEALEKSPTVKHCLVLKRTGQDDVAMTDGRDVWWHDVVDTQPGEIAAEPMDSEASLFIL</sequence>
<evidence type="ECO:0000256" key="2">
    <source>
        <dbReference type="ARBA" id="ARBA00022990"/>
    </source>
</evidence>
<dbReference type="Proteomes" id="UP000011991">
    <property type="component" value="Unassembled WGS sequence"/>
</dbReference>
<dbReference type="GO" id="GO:0003987">
    <property type="term" value="F:acetate-CoA ligase activity"/>
    <property type="evidence" value="ECO:0007669"/>
    <property type="project" value="TreeGrafter"/>
</dbReference>
<keyword evidence="2" id="KW-0007">Acetylation</keyword>
<organism evidence="5 6">
    <name type="scientific">Rhodopirellula maiorica SM1</name>
    <dbReference type="NCBI Taxonomy" id="1265738"/>
    <lineage>
        <taxon>Bacteria</taxon>
        <taxon>Pseudomonadati</taxon>
        <taxon>Planctomycetota</taxon>
        <taxon>Planctomycetia</taxon>
        <taxon>Pirellulales</taxon>
        <taxon>Pirellulaceae</taxon>
        <taxon>Novipirellula</taxon>
    </lineage>
</organism>
<feature type="non-terminal residue" evidence="5">
    <location>
        <position position="271"/>
    </location>
</feature>
<protein>
    <submittedName>
        <fullName evidence="5">Acetyl-coenzyme A synthetase</fullName>
    </submittedName>
</protein>
<comment type="similarity">
    <text evidence="1">Belongs to the ATP-dependent AMP-binding enzyme family.</text>
</comment>
<dbReference type="OrthoDB" id="9778383at2"/>
<dbReference type="PANTHER" id="PTHR24095">
    <property type="entry name" value="ACETYL-COENZYME A SYNTHETASE"/>
    <property type="match status" value="1"/>
</dbReference>
<dbReference type="InterPro" id="IPR032387">
    <property type="entry name" value="ACAS_N"/>
</dbReference>
<proteinExistence type="inferred from homology"/>
<evidence type="ECO:0000259" key="3">
    <source>
        <dbReference type="Pfam" id="PF00501"/>
    </source>
</evidence>
<dbReference type="EMBL" id="ANOG01000741">
    <property type="protein sequence ID" value="EMI17837.1"/>
    <property type="molecule type" value="Genomic_DNA"/>
</dbReference>
<evidence type="ECO:0000313" key="5">
    <source>
        <dbReference type="EMBL" id="EMI17837.1"/>
    </source>
</evidence>
<feature type="domain" description="AMP-dependent synthetase/ligase" evidence="3">
    <location>
        <begin position="98"/>
        <end position="246"/>
    </location>
</feature>
<dbReference type="InterPro" id="IPR042099">
    <property type="entry name" value="ANL_N_sf"/>
</dbReference>
<comment type="caution">
    <text evidence="5">The sequence shown here is derived from an EMBL/GenBank/DDBJ whole genome shotgun (WGS) entry which is preliminary data.</text>
</comment>